<feature type="compositionally biased region" description="Polar residues" evidence="4">
    <location>
        <begin position="368"/>
        <end position="381"/>
    </location>
</feature>
<evidence type="ECO:0000313" key="6">
    <source>
        <dbReference type="EMBL" id="VUZ47211.1"/>
    </source>
</evidence>
<feature type="region of interest" description="Disordered" evidence="4">
    <location>
        <begin position="400"/>
        <end position="419"/>
    </location>
</feature>
<sequence>MVDPTDVKTEFDFNRPSIFVGNLHVNVTEKLLYRFFSLISENVYCRIQRDSCGKSRGFAFVNYIKREDAEKALKKLNYSILLGKTICLTWKVKDVSKIMNEKAKVFVKYLPKYVTELGLSKMAENFGETISVRISRRLDGVSNGYGYVQFAKIESADEFIKGVNGQEIGGLFLLAEPFKPKEIKRNSTYSCFVENLSPIVSGEQITKLFSSYGKVNSTHVLRNTEGKCLSLTCVNFDSASNTTSTLSDLNNVSVDGSCLYVDQNLPKEEKQHRLDQLNLPVFPTRVIVRNLGSSVTSTKLASVFSNYGTVKNIEMLKVLGLAKVEFSSHAEAHRALRLNGTPLGETEMVVTSESDEIVSSTSSLLTSPDPNETSNQNSKSETFPRFERFTSFKQYSTFHENSMSVRDEDATSQGDDFPT</sequence>
<feature type="domain" description="RRM" evidence="5">
    <location>
        <begin position="103"/>
        <end position="180"/>
    </location>
</feature>
<dbReference type="PROSITE" id="PS50102">
    <property type="entry name" value="RRM"/>
    <property type="match status" value="4"/>
</dbReference>
<dbReference type="Gene3D" id="3.30.70.330">
    <property type="match status" value="4"/>
</dbReference>
<accession>A0A564YIW2</accession>
<evidence type="ECO:0000256" key="1">
    <source>
        <dbReference type="ARBA" id="ARBA00022737"/>
    </source>
</evidence>
<evidence type="ECO:0000256" key="4">
    <source>
        <dbReference type="SAM" id="MobiDB-lite"/>
    </source>
</evidence>
<dbReference type="InterPro" id="IPR012677">
    <property type="entry name" value="Nucleotide-bd_a/b_plait_sf"/>
</dbReference>
<feature type="domain" description="RRM" evidence="5">
    <location>
        <begin position="284"/>
        <end position="355"/>
    </location>
</feature>
<dbReference type="CDD" id="cd00590">
    <property type="entry name" value="RRM_SF"/>
    <property type="match status" value="4"/>
</dbReference>
<dbReference type="InterPro" id="IPR000504">
    <property type="entry name" value="RRM_dom"/>
</dbReference>
<protein>
    <recommendedName>
        <fullName evidence="5">RRM domain-containing protein</fullName>
    </recommendedName>
</protein>
<dbReference type="SMART" id="SM00360">
    <property type="entry name" value="RRM"/>
    <property type="match status" value="4"/>
</dbReference>
<dbReference type="GO" id="GO:0003723">
    <property type="term" value="F:RNA binding"/>
    <property type="evidence" value="ECO:0007669"/>
    <property type="project" value="UniProtKB-UniRule"/>
</dbReference>
<evidence type="ECO:0000259" key="5">
    <source>
        <dbReference type="PROSITE" id="PS50102"/>
    </source>
</evidence>
<evidence type="ECO:0000313" key="7">
    <source>
        <dbReference type="Proteomes" id="UP000321570"/>
    </source>
</evidence>
<dbReference type="Pfam" id="PF00076">
    <property type="entry name" value="RRM_1"/>
    <property type="match status" value="4"/>
</dbReference>
<feature type="region of interest" description="Disordered" evidence="4">
    <location>
        <begin position="357"/>
        <end position="385"/>
    </location>
</feature>
<dbReference type="PANTHER" id="PTHR24012">
    <property type="entry name" value="RNA BINDING PROTEIN"/>
    <property type="match status" value="1"/>
</dbReference>
<evidence type="ECO:0000256" key="3">
    <source>
        <dbReference type="PROSITE-ProRule" id="PRU00176"/>
    </source>
</evidence>
<dbReference type="SUPFAM" id="SSF54928">
    <property type="entry name" value="RNA-binding domain, RBD"/>
    <property type="match status" value="3"/>
</dbReference>
<reference evidence="6 7" key="1">
    <citation type="submission" date="2019-07" db="EMBL/GenBank/DDBJ databases">
        <authorList>
            <person name="Jastrzebski P J."/>
            <person name="Paukszto L."/>
            <person name="Jastrzebski P J."/>
        </authorList>
    </citation>
    <scope>NUCLEOTIDE SEQUENCE [LARGE SCALE GENOMIC DNA]</scope>
    <source>
        <strain evidence="6 7">WMS-il1</strain>
    </source>
</reference>
<feature type="domain" description="RRM" evidence="5">
    <location>
        <begin position="189"/>
        <end position="266"/>
    </location>
</feature>
<proteinExistence type="predicted"/>
<keyword evidence="7" id="KW-1185">Reference proteome</keyword>
<name>A0A564YIW2_HYMDI</name>
<keyword evidence="2 3" id="KW-0694">RNA-binding</keyword>
<gene>
    <name evidence="6" type="ORF">WMSIL1_LOCUS6324</name>
</gene>
<evidence type="ECO:0000256" key="2">
    <source>
        <dbReference type="ARBA" id="ARBA00022884"/>
    </source>
</evidence>
<dbReference type="Proteomes" id="UP000321570">
    <property type="component" value="Unassembled WGS sequence"/>
</dbReference>
<feature type="domain" description="RRM" evidence="5">
    <location>
        <begin position="16"/>
        <end position="93"/>
    </location>
</feature>
<organism evidence="6 7">
    <name type="scientific">Hymenolepis diminuta</name>
    <name type="common">Rat tapeworm</name>
    <dbReference type="NCBI Taxonomy" id="6216"/>
    <lineage>
        <taxon>Eukaryota</taxon>
        <taxon>Metazoa</taxon>
        <taxon>Spiralia</taxon>
        <taxon>Lophotrochozoa</taxon>
        <taxon>Platyhelminthes</taxon>
        <taxon>Cestoda</taxon>
        <taxon>Eucestoda</taxon>
        <taxon>Cyclophyllidea</taxon>
        <taxon>Hymenolepididae</taxon>
        <taxon>Hymenolepis</taxon>
    </lineage>
</organism>
<feature type="compositionally biased region" description="Low complexity" evidence="4">
    <location>
        <begin position="357"/>
        <end position="367"/>
    </location>
</feature>
<dbReference type="AlphaFoldDB" id="A0A564YIW2"/>
<keyword evidence="1" id="KW-0677">Repeat</keyword>
<dbReference type="InterPro" id="IPR035979">
    <property type="entry name" value="RBD_domain_sf"/>
</dbReference>
<dbReference type="EMBL" id="CABIJS010000222">
    <property type="protein sequence ID" value="VUZ47211.1"/>
    <property type="molecule type" value="Genomic_DNA"/>
</dbReference>